<dbReference type="AlphaFoldDB" id="A0A1I6S8Q4"/>
<dbReference type="Proteomes" id="UP000321773">
    <property type="component" value="Unassembled WGS sequence"/>
</dbReference>
<proteinExistence type="predicted"/>
<dbReference type="InterPro" id="IPR010721">
    <property type="entry name" value="UstE-like"/>
</dbReference>
<organism evidence="3 4">
    <name type="scientific">Halolactibacillus miurensis</name>
    <dbReference type="NCBI Taxonomy" id="306541"/>
    <lineage>
        <taxon>Bacteria</taxon>
        <taxon>Bacillati</taxon>
        <taxon>Bacillota</taxon>
        <taxon>Bacilli</taxon>
        <taxon>Bacillales</taxon>
        <taxon>Bacillaceae</taxon>
        <taxon>Halolactibacillus</taxon>
    </lineage>
</organism>
<feature type="transmembrane region" description="Helical" evidence="1">
    <location>
        <begin position="84"/>
        <end position="105"/>
    </location>
</feature>
<evidence type="ECO:0000313" key="3">
    <source>
        <dbReference type="EMBL" id="SFS73369.1"/>
    </source>
</evidence>
<evidence type="ECO:0000313" key="4">
    <source>
        <dbReference type="Proteomes" id="UP000199139"/>
    </source>
</evidence>
<accession>A0A1I6S8Q4</accession>
<feature type="transmembrane region" description="Helical" evidence="1">
    <location>
        <begin position="60"/>
        <end position="78"/>
    </location>
</feature>
<dbReference type="PANTHER" id="PTHR32251">
    <property type="entry name" value="3-OXO-5-ALPHA-STEROID 4-DEHYDROGENASE"/>
    <property type="match status" value="1"/>
</dbReference>
<dbReference type="EMBL" id="BJWJ01000007">
    <property type="protein sequence ID" value="GEM03941.1"/>
    <property type="molecule type" value="Genomic_DNA"/>
</dbReference>
<dbReference type="PANTHER" id="PTHR32251:SF17">
    <property type="entry name" value="STEROID 5-ALPHA REDUCTASE C-TERMINAL DOMAIN-CONTAINING PROTEIN"/>
    <property type="match status" value="1"/>
</dbReference>
<dbReference type="Pfam" id="PF06966">
    <property type="entry name" value="DUF1295"/>
    <property type="match status" value="1"/>
</dbReference>
<gene>
    <name evidence="2" type="primary">yfhH</name>
    <name evidence="2" type="ORF">HMI01_09290</name>
    <name evidence="3" type="ORF">SAMN05421668_1088</name>
</gene>
<feature type="transmembrane region" description="Helical" evidence="1">
    <location>
        <begin position="215"/>
        <end position="234"/>
    </location>
</feature>
<protein>
    <submittedName>
        <fullName evidence="2 3">Steroid 5-alpha reductase</fullName>
    </submittedName>
</protein>
<feature type="transmembrane region" description="Helical" evidence="1">
    <location>
        <begin position="240"/>
        <end position="260"/>
    </location>
</feature>
<reference evidence="2 5" key="2">
    <citation type="submission" date="2019-07" db="EMBL/GenBank/DDBJ databases">
        <title>Whole genome shotgun sequence of Halolactibacillus miurensis NBRC 100873.</title>
        <authorList>
            <person name="Hosoyama A."/>
            <person name="Uohara A."/>
            <person name="Ohji S."/>
            <person name="Ichikawa N."/>
        </authorList>
    </citation>
    <scope>NUCLEOTIDE SEQUENCE [LARGE SCALE GENOMIC DNA]</scope>
    <source>
        <strain evidence="2 5">NBRC 100873</strain>
    </source>
</reference>
<feature type="transmembrane region" description="Helical" evidence="1">
    <location>
        <begin position="167"/>
        <end position="186"/>
    </location>
</feature>
<keyword evidence="1" id="KW-0812">Transmembrane</keyword>
<keyword evidence="1" id="KW-1133">Transmembrane helix</keyword>
<dbReference type="STRING" id="306541.SAMN05421668_1088"/>
<sequence>MDKKRLIIYPLLFLITLAIATLGFTRFGFDGLILPMGVTYLYFTMIFLIATAIKNNSIVDIGWGMGFVIGSWATLLTTDDKTTLSYIVVGFITFWGLRLSLRLLRRNYGKPEDFRYRQWREEWGDNVVLIAFFRVFMVQGIINFVVGSAGYAVIKYNTFDFTGVGQWLVYIGLAIAFTGLFFEVVGDEQLRQHIKKGTRTLLQSGLWSVTRHPNYFGEILIWIGLYIAGLSMLVADEISVIFYVSLILSPVIMSTVLIKISTPLLEKNMEKYDGWEDYKKRVPMIFPWGKTDA</sequence>
<evidence type="ECO:0000313" key="2">
    <source>
        <dbReference type="EMBL" id="GEM03941.1"/>
    </source>
</evidence>
<reference evidence="3 4" key="1">
    <citation type="submission" date="2016-10" db="EMBL/GenBank/DDBJ databases">
        <authorList>
            <person name="de Groot N.N."/>
        </authorList>
    </citation>
    <scope>NUCLEOTIDE SEQUENCE [LARGE SCALE GENOMIC DNA]</scope>
    <source>
        <strain evidence="3 4">DSM 17074</strain>
    </source>
</reference>
<evidence type="ECO:0000256" key="1">
    <source>
        <dbReference type="SAM" id="Phobius"/>
    </source>
</evidence>
<dbReference type="EMBL" id="FPAI01000008">
    <property type="protein sequence ID" value="SFS73369.1"/>
    <property type="molecule type" value="Genomic_DNA"/>
</dbReference>
<dbReference type="GO" id="GO:0016020">
    <property type="term" value="C:membrane"/>
    <property type="evidence" value="ECO:0007669"/>
    <property type="project" value="TreeGrafter"/>
</dbReference>
<dbReference type="PROSITE" id="PS50244">
    <property type="entry name" value="S5A_REDUCTASE"/>
    <property type="match status" value="1"/>
</dbReference>
<keyword evidence="5" id="KW-1185">Reference proteome</keyword>
<evidence type="ECO:0000313" key="5">
    <source>
        <dbReference type="Proteomes" id="UP000321773"/>
    </source>
</evidence>
<feature type="transmembrane region" description="Helical" evidence="1">
    <location>
        <begin position="7"/>
        <end position="27"/>
    </location>
</feature>
<dbReference type="Gene3D" id="1.20.120.1630">
    <property type="match status" value="1"/>
</dbReference>
<keyword evidence="1" id="KW-0472">Membrane</keyword>
<name>A0A1I6S8Q4_9BACI</name>
<feature type="transmembrane region" description="Helical" evidence="1">
    <location>
        <begin position="126"/>
        <end position="147"/>
    </location>
</feature>
<feature type="transmembrane region" description="Helical" evidence="1">
    <location>
        <begin position="33"/>
        <end position="53"/>
    </location>
</feature>
<dbReference type="RefSeq" id="WP_177220654.1">
    <property type="nucleotide sequence ID" value="NZ_BJWJ01000007.1"/>
</dbReference>
<dbReference type="Proteomes" id="UP000199139">
    <property type="component" value="Unassembled WGS sequence"/>
</dbReference>